<evidence type="ECO:0000313" key="1">
    <source>
        <dbReference type="EMBL" id="NEC56225.1"/>
    </source>
</evidence>
<sequence length="257" mass="28237">MQLIDLSSPIDPAGWEPEPLSLVTMSAQDGAKHLVSEMREHFGMDLDPEVLRDAEFLTNDTVSLTTHTGTHIDAPAHYGDATSYGSAPRTIDQMPVDWFHRPAVVLDFTGRAPGVLTADDVRAELSRVDYQPKELDIVLLHTGADQHAGTPKYFTEFVGLDQSGLDLLLDFGVRVIGTDAFSLDAPFTHIIETYQRTGDKSVLWPAHMRGRDREYCQIERLANLAELPRAHGFTLSCFPVKLAGAGAGWARAVAIVE</sequence>
<reference evidence="2 3" key="1">
    <citation type="submission" date="2016-10" db="EMBL/GenBank/DDBJ databases">
        <authorList>
            <person name="de Groot N.N."/>
        </authorList>
    </citation>
    <scope>NUCLEOTIDE SEQUENCE [LARGE SCALE GENOMIC DNA]</scope>
    <source>
        <strain evidence="2 3">DSM 44637</strain>
    </source>
</reference>
<dbReference type="Proteomes" id="UP000470404">
    <property type="component" value="Unassembled WGS sequence"/>
</dbReference>
<protein>
    <submittedName>
        <fullName evidence="1 2">Cyclase</fullName>
    </submittedName>
</protein>
<dbReference type="InterPro" id="IPR007325">
    <property type="entry name" value="KFase/CYL"/>
</dbReference>
<dbReference type="PANTHER" id="PTHR31118">
    <property type="entry name" value="CYCLASE-LIKE PROTEIN 2"/>
    <property type="match status" value="1"/>
</dbReference>
<evidence type="ECO:0000313" key="2">
    <source>
        <dbReference type="EMBL" id="SFO65906.1"/>
    </source>
</evidence>
<keyword evidence="4" id="KW-1185">Reference proteome</keyword>
<evidence type="ECO:0000313" key="3">
    <source>
        <dbReference type="Proteomes" id="UP000199137"/>
    </source>
</evidence>
<reference evidence="1 4" key="2">
    <citation type="submission" date="2020-01" db="EMBL/GenBank/DDBJ databases">
        <title>Insect and environment-associated Actinomycetes.</title>
        <authorList>
            <person name="Currrie C."/>
            <person name="Chevrette M."/>
            <person name="Carlson C."/>
            <person name="Stubbendieck R."/>
            <person name="Wendt-Pienkowski E."/>
        </authorList>
    </citation>
    <scope>NUCLEOTIDE SEQUENCE [LARGE SCALE GENOMIC DNA]</scope>
    <source>
        <strain evidence="1 4">SID8386</strain>
    </source>
</reference>
<proteinExistence type="predicted"/>
<dbReference type="PANTHER" id="PTHR31118:SF12">
    <property type="entry name" value="CYCLASE-LIKE PROTEIN 2"/>
    <property type="match status" value="1"/>
</dbReference>
<dbReference type="GO" id="GO:0019441">
    <property type="term" value="P:L-tryptophan catabolic process to kynurenine"/>
    <property type="evidence" value="ECO:0007669"/>
    <property type="project" value="InterPro"/>
</dbReference>
<dbReference type="Pfam" id="PF04199">
    <property type="entry name" value="Cyclase"/>
    <property type="match status" value="1"/>
</dbReference>
<name>A0A1I5J0E5_9PSEU</name>
<dbReference type="AlphaFoldDB" id="A0A1I5J0E5"/>
<dbReference type="STRING" id="112413.SAMN05421854_102812"/>
<dbReference type="RefSeq" id="WP_067576124.1">
    <property type="nucleotide sequence ID" value="NZ_FOWC01000002.1"/>
</dbReference>
<dbReference type="InterPro" id="IPR037175">
    <property type="entry name" value="KFase_sf"/>
</dbReference>
<dbReference type="EMBL" id="JAAGNC010000068">
    <property type="protein sequence ID" value="NEC56225.1"/>
    <property type="molecule type" value="Genomic_DNA"/>
</dbReference>
<dbReference type="EMBL" id="FOWC01000002">
    <property type="protein sequence ID" value="SFO65906.1"/>
    <property type="molecule type" value="Genomic_DNA"/>
</dbReference>
<gene>
    <name evidence="1" type="ORF">G3I59_11665</name>
    <name evidence="2" type="ORF">SAMN05421854_102812</name>
</gene>
<accession>A0A1I5J0E5</accession>
<dbReference type="SUPFAM" id="SSF102198">
    <property type="entry name" value="Putative cyclase"/>
    <property type="match status" value="1"/>
</dbReference>
<evidence type="ECO:0000313" key="4">
    <source>
        <dbReference type="Proteomes" id="UP000470404"/>
    </source>
</evidence>
<dbReference type="Proteomes" id="UP000199137">
    <property type="component" value="Unassembled WGS sequence"/>
</dbReference>
<dbReference type="OrthoDB" id="7067800at2"/>
<dbReference type="GO" id="GO:0004061">
    <property type="term" value="F:arylformamidase activity"/>
    <property type="evidence" value="ECO:0007669"/>
    <property type="project" value="InterPro"/>
</dbReference>
<dbReference type="Gene3D" id="3.50.30.50">
    <property type="entry name" value="Putative cyclase"/>
    <property type="match status" value="1"/>
</dbReference>
<organism evidence="2 3">
    <name type="scientific">Amycolatopsis rubida</name>
    <dbReference type="NCBI Taxonomy" id="112413"/>
    <lineage>
        <taxon>Bacteria</taxon>
        <taxon>Bacillati</taxon>
        <taxon>Actinomycetota</taxon>
        <taxon>Actinomycetes</taxon>
        <taxon>Pseudonocardiales</taxon>
        <taxon>Pseudonocardiaceae</taxon>
        <taxon>Amycolatopsis</taxon>
    </lineage>
</organism>